<reference evidence="2 3" key="1">
    <citation type="journal article" date="2024" name="Science">
        <title>Giant polyketide synthase enzymes in the biosynthesis of giant marine polyether toxins.</title>
        <authorList>
            <person name="Fallon T.R."/>
            <person name="Shende V.V."/>
            <person name="Wierzbicki I.H."/>
            <person name="Pendleton A.L."/>
            <person name="Watervoot N.F."/>
            <person name="Auber R.P."/>
            <person name="Gonzalez D.J."/>
            <person name="Wisecaver J.H."/>
            <person name="Moore B.S."/>
        </authorList>
    </citation>
    <scope>NUCLEOTIDE SEQUENCE [LARGE SCALE GENOMIC DNA]</scope>
    <source>
        <strain evidence="2 3">12B1</strain>
    </source>
</reference>
<evidence type="ECO:0000313" key="2">
    <source>
        <dbReference type="EMBL" id="KAL1525638.1"/>
    </source>
</evidence>
<evidence type="ECO:0000313" key="3">
    <source>
        <dbReference type="Proteomes" id="UP001515480"/>
    </source>
</evidence>
<proteinExistence type="predicted"/>
<dbReference type="Proteomes" id="UP001515480">
    <property type="component" value="Unassembled WGS sequence"/>
</dbReference>
<evidence type="ECO:0000256" key="1">
    <source>
        <dbReference type="SAM" id="MobiDB-lite"/>
    </source>
</evidence>
<organism evidence="2 3">
    <name type="scientific">Prymnesium parvum</name>
    <name type="common">Toxic golden alga</name>
    <dbReference type="NCBI Taxonomy" id="97485"/>
    <lineage>
        <taxon>Eukaryota</taxon>
        <taxon>Haptista</taxon>
        <taxon>Haptophyta</taxon>
        <taxon>Prymnesiophyceae</taxon>
        <taxon>Prymnesiales</taxon>
        <taxon>Prymnesiaceae</taxon>
        <taxon>Prymnesium</taxon>
    </lineage>
</organism>
<feature type="compositionally biased region" description="Low complexity" evidence="1">
    <location>
        <begin position="74"/>
        <end position="90"/>
    </location>
</feature>
<keyword evidence="3" id="KW-1185">Reference proteome</keyword>
<dbReference type="AlphaFoldDB" id="A0AB34JXI3"/>
<sequence>MVAVSESKTHHSFKFPSTPTRWDLVDRKSFPQWHVDLKRVVKYATTATFLGSQPPPFNVASTAGPATRSVARGSSTSSATHAHAHAPTPAQEEWLRHNILLYDIMTASVTLTEDQLDHVEKAFGAVSDGNAMYDWVISHADDSTLSAQIVLKQALKKLSIGDMASADEVDASSYPSATGVTASSSTRLW</sequence>
<protein>
    <submittedName>
        <fullName evidence="2">Uncharacterized protein</fullName>
    </submittedName>
</protein>
<name>A0AB34JXI3_PRYPA</name>
<gene>
    <name evidence="2" type="ORF">AB1Y20_020491</name>
</gene>
<accession>A0AB34JXI3</accession>
<comment type="caution">
    <text evidence="2">The sequence shown here is derived from an EMBL/GenBank/DDBJ whole genome shotgun (WGS) entry which is preliminary data.</text>
</comment>
<feature type="region of interest" description="Disordered" evidence="1">
    <location>
        <begin position="61"/>
        <end position="90"/>
    </location>
</feature>
<dbReference type="EMBL" id="JBGBPQ010000004">
    <property type="protein sequence ID" value="KAL1525638.1"/>
    <property type="molecule type" value="Genomic_DNA"/>
</dbReference>